<evidence type="ECO:0000313" key="3">
    <source>
        <dbReference type="Proteomes" id="UP000178710"/>
    </source>
</evidence>
<dbReference type="PANTHER" id="PTHR38471">
    <property type="entry name" value="FOUR HELIX BUNDLE PROTEIN"/>
    <property type="match status" value="1"/>
</dbReference>
<dbReference type="Proteomes" id="UP000178710">
    <property type="component" value="Unassembled WGS sequence"/>
</dbReference>
<gene>
    <name evidence="2" type="ORF">A3C12_02490</name>
</gene>
<comment type="caution">
    <text evidence="2">The sequence shown here is derived from an EMBL/GenBank/DDBJ whole genome shotgun (WGS) entry which is preliminary data.</text>
</comment>
<dbReference type="PANTHER" id="PTHR38471:SF2">
    <property type="entry name" value="FOUR HELIX BUNDLE PROTEIN"/>
    <property type="match status" value="1"/>
</dbReference>
<dbReference type="EMBL" id="MHQK01000035">
    <property type="protein sequence ID" value="OHA01122.1"/>
    <property type="molecule type" value="Genomic_DNA"/>
</dbReference>
<evidence type="ECO:0000313" key="2">
    <source>
        <dbReference type="EMBL" id="OHA01122.1"/>
    </source>
</evidence>
<evidence type="ECO:0000256" key="1">
    <source>
        <dbReference type="SAM" id="MobiDB-lite"/>
    </source>
</evidence>
<feature type="region of interest" description="Disordered" evidence="1">
    <location>
        <begin position="55"/>
        <end position="76"/>
    </location>
</feature>
<dbReference type="CDD" id="cd16377">
    <property type="entry name" value="23S_rRNA_IVP_like"/>
    <property type="match status" value="1"/>
</dbReference>
<dbReference type="InterPro" id="IPR036583">
    <property type="entry name" value="23S_rRNA_IVS_sf"/>
</dbReference>
<accession>A0A1G2KR99</accession>
<organism evidence="2 3">
    <name type="scientific">Candidatus Sungbacteria bacterium RIFCSPHIGHO2_02_FULL_49_20</name>
    <dbReference type="NCBI Taxonomy" id="1802272"/>
    <lineage>
        <taxon>Bacteria</taxon>
        <taxon>Candidatus Sungiibacteriota</taxon>
    </lineage>
</organism>
<proteinExistence type="predicted"/>
<dbReference type="SUPFAM" id="SSF158446">
    <property type="entry name" value="IVS-encoded protein-like"/>
    <property type="match status" value="1"/>
</dbReference>
<dbReference type="NCBIfam" id="TIGR02436">
    <property type="entry name" value="four helix bundle protein"/>
    <property type="match status" value="1"/>
</dbReference>
<reference evidence="2 3" key="1">
    <citation type="journal article" date="2016" name="Nat. Commun.">
        <title>Thousands of microbial genomes shed light on interconnected biogeochemical processes in an aquifer system.</title>
        <authorList>
            <person name="Anantharaman K."/>
            <person name="Brown C.T."/>
            <person name="Hug L.A."/>
            <person name="Sharon I."/>
            <person name="Castelle C.J."/>
            <person name="Probst A.J."/>
            <person name="Thomas B.C."/>
            <person name="Singh A."/>
            <person name="Wilkins M.J."/>
            <person name="Karaoz U."/>
            <person name="Brodie E.L."/>
            <person name="Williams K.H."/>
            <person name="Hubbard S.S."/>
            <person name="Banfield J.F."/>
        </authorList>
    </citation>
    <scope>NUCLEOTIDE SEQUENCE [LARGE SCALE GENOMIC DNA]</scope>
</reference>
<name>A0A1G2KR99_9BACT</name>
<dbReference type="Pfam" id="PF05635">
    <property type="entry name" value="23S_rRNA_IVP"/>
    <property type="match status" value="1"/>
</dbReference>
<dbReference type="InterPro" id="IPR012657">
    <property type="entry name" value="23S_rRNA-intervening_sequence"/>
</dbReference>
<dbReference type="Gene3D" id="1.20.1440.60">
    <property type="entry name" value="23S rRNA-intervening sequence"/>
    <property type="match status" value="1"/>
</dbReference>
<sequence>MATVRQFEDLLAWQKARLLVKEIYKAFRDCRDRGFTDQIQRASVSVMSNIVHPVRSQTPKASADPQADRTSNGARGSAGEVRAQLYAAFDIGYLNIETFKSLNQLAIECSRLIASFIKGLKSSQFVGTQYKKEKSKAQLERDEFDQAIDVYLKEVKENPGAKFDLSKFQKGG</sequence>
<dbReference type="AlphaFoldDB" id="A0A1G2KR99"/>
<protein>
    <recommendedName>
        <fullName evidence="4">Four helix bundle protein</fullName>
    </recommendedName>
</protein>
<evidence type="ECO:0008006" key="4">
    <source>
        <dbReference type="Google" id="ProtNLM"/>
    </source>
</evidence>